<gene>
    <name evidence="1" type="ORF">B0H16DRAFT_1837469</name>
</gene>
<evidence type="ECO:0000313" key="2">
    <source>
        <dbReference type="Proteomes" id="UP001215598"/>
    </source>
</evidence>
<dbReference type="AlphaFoldDB" id="A0AAD7NAB5"/>
<accession>A0AAD7NAB5</accession>
<protein>
    <submittedName>
        <fullName evidence="1">Uncharacterized protein</fullName>
    </submittedName>
</protein>
<dbReference type="Proteomes" id="UP001215598">
    <property type="component" value="Unassembled WGS sequence"/>
</dbReference>
<comment type="caution">
    <text evidence="1">The sequence shown here is derived from an EMBL/GenBank/DDBJ whole genome shotgun (WGS) entry which is preliminary data.</text>
</comment>
<keyword evidence="2" id="KW-1185">Reference proteome</keyword>
<proteinExistence type="predicted"/>
<organism evidence="1 2">
    <name type="scientific">Mycena metata</name>
    <dbReference type="NCBI Taxonomy" id="1033252"/>
    <lineage>
        <taxon>Eukaryota</taxon>
        <taxon>Fungi</taxon>
        <taxon>Dikarya</taxon>
        <taxon>Basidiomycota</taxon>
        <taxon>Agaricomycotina</taxon>
        <taxon>Agaricomycetes</taxon>
        <taxon>Agaricomycetidae</taxon>
        <taxon>Agaricales</taxon>
        <taxon>Marasmiineae</taxon>
        <taxon>Mycenaceae</taxon>
        <taxon>Mycena</taxon>
    </lineage>
</organism>
<reference evidence="1" key="1">
    <citation type="submission" date="2023-03" db="EMBL/GenBank/DDBJ databases">
        <title>Massive genome expansion in bonnet fungi (Mycena s.s.) driven by repeated elements and novel gene families across ecological guilds.</title>
        <authorList>
            <consortium name="Lawrence Berkeley National Laboratory"/>
            <person name="Harder C.B."/>
            <person name="Miyauchi S."/>
            <person name="Viragh M."/>
            <person name="Kuo A."/>
            <person name="Thoen E."/>
            <person name="Andreopoulos B."/>
            <person name="Lu D."/>
            <person name="Skrede I."/>
            <person name="Drula E."/>
            <person name="Henrissat B."/>
            <person name="Morin E."/>
            <person name="Kohler A."/>
            <person name="Barry K."/>
            <person name="LaButti K."/>
            <person name="Morin E."/>
            <person name="Salamov A."/>
            <person name="Lipzen A."/>
            <person name="Mereny Z."/>
            <person name="Hegedus B."/>
            <person name="Baldrian P."/>
            <person name="Stursova M."/>
            <person name="Weitz H."/>
            <person name="Taylor A."/>
            <person name="Grigoriev I.V."/>
            <person name="Nagy L.G."/>
            <person name="Martin F."/>
            <person name="Kauserud H."/>
        </authorList>
    </citation>
    <scope>NUCLEOTIDE SEQUENCE</scope>
    <source>
        <strain evidence="1">CBHHK182m</strain>
    </source>
</reference>
<name>A0AAD7NAB5_9AGAR</name>
<dbReference type="EMBL" id="JARKIB010000059">
    <property type="protein sequence ID" value="KAJ7752351.1"/>
    <property type="molecule type" value="Genomic_DNA"/>
</dbReference>
<evidence type="ECO:0000313" key="1">
    <source>
        <dbReference type="EMBL" id="KAJ7752351.1"/>
    </source>
</evidence>
<sequence>MCWPFWEVSELMKTSRRVAVSGFREPLEYPPTLAKAATQETPSNHRYTRIRRPWTPSVLNGSSVDNVKLCVLGGTVETARKTLRARFDQALQKRFDNYRNVGKVLNLEAFSKRRSTSRGASRASELLQKNASALMYISDAESSMKRSEAFLKRFSKLDGQGKSRFAHAFDAKLIPEALLKRVEKRLRSAVEASTLTVTIEAFVLTAHVSEEDHPYDWLMLWLWLSRRAFPPSPSPYAPYPTSNSFSSSLPSPPRTLPWINSPNGMLPQIRNHNAHRACLVRVRWEDDPALNGWAAQMGRGRGTGGNRRLVPAAERRIFSDAGCGCVRRGAIPAGVATMGRDVPAGRTYLWIRVDADAPRPRGAASAYASFLVREGGGRPLGGLTAQFLPCELRVRSRPPNTAGKDPGTQ</sequence>